<evidence type="ECO:0000256" key="11">
    <source>
        <dbReference type="SAM" id="Phobius"/>
    </source>
</evidence>
<evidence type="ECO:0000256" key="7">
    <source>
        <dbReference type="ARBA" id="ARBA00022989"/>
    </source>
</evidence>
<evidence type="ECO:0000256" key="8">
    <source>
        <dbReference type="ARBA" id="ARBA00023012"/>
    </source>
</evidence>
<reference evidence="13" key="1">
    <citation type="submission" date="2017-04" db="EMBL/GenBank/DDBJ databases">
        <title>Complete Genome Sequences of Twelve Strains of a Stable Defined Moderately Diverse Mouse Microbiota 2 (sDMDMm2).</title>
        <authorList>
            <person name="Uchimura Y."/>
            <person name="Wyss M."/>
            <person name="Brugiroux S."/>
            <person name="Limenitakis J.P."/>
            <person name="Stecher B."/>
            <person name="McCoy K.D."/>
            <person name="Macpherson A.J."/>
        </authorList>
    </citation>
    <scope>NUCLEOTIDE SEQUENCE</scope>
    <source>
        <strain evidence="13">YL58</strain>
    </source>
</reference>
<evidence type="ECO:0000256" key="1">
    <source>
        <dbReference type="ARBA" id="ARBA00000085"/>
    </source>
</evidence>
<feature type="transmembrane region" description="Helical" evidence="11">
    <location>
        <begin position="301"/>
        <end position="321"/>
    </location>
</feature>
<evidence type="ECO:0000256" key="4">
    <source>
        <dbReference type="ARBA" id="ARBA00022475"/>
    </source>
</evidence>
<evidence type="ECO:0000256" key="6">
    <source>
        <dbReference type="ARBA" id="ARBA00022777"/>
    </source>
</evidence>
<dbReference type="PROSITE" id="PS50109">
    <property type="entry name" value="HIS_KIN"/>
    <property type="match status" value="1"/>
</dbReference>
<dbReference type="SMART" id="SM00387">
    <property type="entry name" value="HATPase_c"/>
    <property type="match status" value="1"/>
</dbReference>
<dbReference type="InterPro" id="IPR005467">
    <property type="entry name" value="His_kinase_dom"/>
</dbReference>
<evidence type="ECO:0000256" key="10">
    <source>
        <dbReference type="SAM" id="Coils"/>
    </source>
</evidence>
<evidence type="ECO:0000313" key="13">
    <source>
        <dbReference type="EMBL" id="ANU74525.1"/>
    </source>
</evidence>
<evidence type="ECO:0000256" key="2">
    <source>
        <dbReference type="ARBA" id="ARBA00004651"/>
    </source>
</evidence>
<dbReference type="InterPro" id="IPR033479">
    <property type="entry name" value="dCache_1"/>
</dbReference>
<dbReference type="InterPro" id="IPR036890">
    <property type="entry name" value="HATPase_C_sf"/>
</dbReference>
<dbReference type="RefSeq" id="WP_065540756.1">
    <property type="nucleotide sequence ID" value="NZ_CP022713.1"/>
</dbReference>
<dbReference type="PRINTS" id="PR00344">
    <property type="entry name" value="BCTRLSENSOR"/>
</dbReference>
<accession>A0A1C7I4M7</accession>
<evidence type="ECO:0000313" key="14">
    <source>
        <dbReference type="Proteomes" id="UP000092574"/>
    </source>
</evidence>
<dbReference type="AlphaFoldDB" id="A0A1C7I4M7"/>
<keyword evidence="9 11" id="KW-0472">Membrane</keyword>
<comment type="catalytic activity">
    <reaction evidence="1">
        <text>ATP + protein L-histidine = ADP + protein N-phospho-L-histidine.</text>
        <dbReference type="EC" id="2.7.13.3"/>
    </reaction>
</comment>
<dbReference type="Pfam" id="PF02743">
    <property type="entry name" value="dCache_1"/>
    <property type="match status" value="1"/>
</dbReference>
<dbReference type="PANTHER" id="PTHR34220:SF7">
    <property type="entry name" value="SENSOR HISTIDINE KINASE YPDA"/>
    <property type="match status" value="1"/>
</dbReference>
<dbReference type="InterPro" id="IPR010559">
    <property type="entry name" value="Sig_transdc_His_kin_internal"/>
</dbReference>
<evidence type="ECO:0000256" key="5">
    <source>
        <dbReference type="ARBA" id="ARBA00022692"/>
    </source>
</evidence>
<feature type="coiled-coil region" evidence="10">
    <location>
        <begin position="362"/>
        <end position="394"/>
    </location>
</feature>
<keyword evidence="14" id="KW-1185">Reference proteome</keyword>
<dbReference type="STRING" id="1796616.A4V09_01365"/>
<feature type="domain" description="Histidine kinase" evidence="12">
    <location>
        <begin position="484"/>
        <end position="589"/>
    </location>
</feature>
<keyword evidence="7 11" id="KW-1133">Transmembrane helix</keyword>
<dbReference type="GO" id="GO:0005886">
    <property type="term" value="C:plasma membrane"/>
    <property type="evidence" value="ECO:0007669"/>
    <property type="project" value="UniProtKB-SubCell"/>
</dbReference>
<protein>
    <recommendedName>
        <fullName evidence="3">histidine kinase</fullName>
        <ecNumber evidence="3">2.7.13.3</ecNumber>
    </recommendedName>
</protein>
<comment type="subcellular location">
    <subcellularLocation>
        <location evidence="2">Cell membrane</location>
        <topology evidence="2">Multi-pass membrane protein</topology>
    </subcellularLocation>
</comment>
<dbReference type="PANTHER" id="PTHR34220">
    <property type="entry name" value="SENSOR HISTIDINE KINASE YPDA"/>
    <property type="match status" value="1"/>
</dbReference>
<evidence type="ECO:0000256" key="9">
    <source>
        <dbReference type="ARBA" id="ARBA00023136"/>
    </source>
</evidence>
<dbReference type="Proteomes" id="UP000092574">
    <property type="component" value="Chromosome"/>
</dbReference>
<keyword evidence="8" id="KW-0902">Two-component regulatory system</keyword>
<dbReference type="Pfam" id="PF02518">
    <property type="entry name" value="HATPase_c"/>
    <property type="match status" value="1"/>
</dbReference>
<dbReference type="EC" id="2.7.13.3" evidence="3"/>
<organism evidence="13 14">
    <name type="scientific">Blautia pseudococcoides</name>
    <dbReference type="NCBI Taxonomy" id="1796616"/>
    <lineage>
        <taxon>Bacteria</taxon>
        <taxon>Bacillati</taxon>
        <taxon>Bacillota</taxon>
        <taxon>Clostridia</taxon>
        <taxon>Lachnospirales</taxon>
        <taxon>Lachnospiraceae</taxon>
        <taxon>Blautia</taxon>
    </lineage>
</organism>
<dbReference type="KEGG" id="byl:A4V09_01365"/>
<evidence type="ECO:0000256" key="3">
    <source>
        <dbReference type="ARBA" id="ARBA00012438"/>
    </source>
</evidence>
<keyword evidence="4" id="KW-1003">Cell membrane</keyword>
<feature type="transmembrane region" description="Helical" evidence="11">
    <location>
        <begin position="21"/>
        <end position="42"/>
    </location>
</feature>
<dbReference type="Pfam" id="PF06580">
    <property type="entry name" value="His_kinase"/>
    <property type="match status" value="1"/>
</dbReference>
<dbReference type="InterPro" id="IPR003594">
    <property type="entry name" value="HATPase_dom"/>
</dbReference>
<dbReference type="GO" id="GO:0000155">
    <property type="term" value="F:phosphorelay sensor kinase activity"/>
    <property type="evidence" value="ECO:0007669"/>
    <property type="project" value="InterPro"/>
</dbReference>
<keyword evidence="5 11" id="KW-0812">Transmembrane</keyword>
<dbReference type="InterPro" id="IPR004358">
    <property type="entry name" value="Sig_transdc_His_kin-like_C"/>
</dbReference>
<keyword evidence="10" id="KW-0175">Coiled coil</keyword>
<dbReference type="Gene3D" id="3.30.450.20">
    <property type="entry name" value="PAS domain"/>
    <property type="match status" value="1"/>
</dbReference>
<gene>
    <name evidence="13" type="ORF">A4V09_01365</name>
</gene>
<evidence type="ECO:0000259" key="12">
    <source>
        <dbReference type="PROSITE" id="PS50109"/>
    </source>
</evidence>
<name>A0A1C7I4M7_9FIRM</name>
<keyword evidence="6 13" id="KW-0418">Kinase</keyword>
<dbReference type="InterPro" id="IPR050640">
    <property type="entry name" value="Bact_2-comp_sensor_kinase"/>
</dbReference>
<dbReference type="EMBL" id="CP015405">
    <property type="protein sequence ID" value="ANU74525.1"/>
    <property type="molecule type" value="Genomic_DNA"/>
</dbReference>
<dbReference type="CDD" id="cd12912">
    <property type="entry name" value="PDC2_MCP_like"/>
    <property type="match status" value="1"/>
</dbReference>
<dbReference type="OrthoDB" id="9809348at2"/>
<proteinExistence type="predicted"/>
<dbReference type="SUPFAM" id="SSF55874">
    <property type="entry name" value="ATPase domain of HSP90 chaperone/DNA topoisomerase II/histidine kinase"/>
    <property type="match status" value="1"/>
</dbReference>
<sequence length="619" mass="70718">MKNKYFGRLKKAEPSGMQSTVMFAISVISISIMLILGIVMYFRFSVLSRQEITQSTQKLMEQAGENLEDYLGSMRQISDAVYYNVIKENDLSNQDMDIQRGMNLLYEANRDNLRSIAIYNNYGSLMAAEPLASQKEDPDVTRQDWFKQAMGEMENMHFSTPHIQNLFDDGTFRYYWVISLSRVVELTNNGDSQLGVLLVDMDYSNISRMMKQINTLNNGQYYYLCDSNGEIIYHMRQIQISDGIGSENSKAAAKYKDGVYDETFQGERRKVIVNTISYTGWKLVGVIPYSTFTHGMVNIRYFIMALMLLMAMMLVIINRVVSVRISRPILKLNNSVMEYEAGEKPEIYMGGPLEIRHLGYSIQKSYEQIETLMKEIVLEQNERRKSELDALQSQINPHFLYNALESITWMVEGGRNDDAVFMISQLAKLFRISLSKGRTVISVKDELQHAQSYMNIQKVRYKNAFSIVFDVDPSIYSYCTVKLILQPILENAIAYGVSSMDDCGEIKVAGRLVDENIIFSVTDNGIGMSKEEVSLILTDSKRVHKHGSGVGLVNVNNRIQILFGKEYGLRIESEPDEGTTVSICIPAVPYTEENCKILEKGYIFSREEMIDKKTQGKER</sequence>
<keyword evidence="6 13" id="KW-0808">Transferase</keyword>
<dbReference type="Gene3D" id="3.30.565.10">
    <property type="entry name" value="Histidine kinase-like ATPase, C-terminal domain"/>
    <property type="match status" value="1"/>
</dbReference>